<dbReference type="InterPro" id="IPR026843">
    <property type="entry name" value="SbcD_C"/>
</dbReference>
<dbReference type="Gene3D" id="3.60.21.10">
    <property type="match status" value="1"/>
</dbReference>
<dbReference type="GO" id="GO:0004519">
    <property type="term" value="F:endonuclease activity"/>
    <property type="evidence" value="ECO:0007669"/>
    <property type="project" value="UniProtKB-KW"/>
</dbReference>
<dbReference type="SUPFAM" id="SSF56300">
    <property type="entry name" value="Metallo-dependent phosphatases"/>
    <property type="match status" value="1"/>
</dbReference>
<evidence type="ECO:0000256" key="2">
    <source>
        <dbReference type="ARBA" id="ARBA00011322"/>
    </source>
</evidence>
<dbReference type="RefSeq" id="WP_283173637.1">
    <property type="nucleotide sequence ID" value="NZ_JAPNOA010000026.1"/>
</dbReference>
<evidence type="ECO:0000256" key="5">
    <source>
        <dbReference type="ARBA" id="ARBA00022801"/>
    </source>
</evidence>
<comment type="caution">
    <text evidence="10">The sequence shown here is derived from an EMBL/GenBank/DDBJ whole genome shotgun (WGS) entry which is preliminary data.</text>
</comment>
<keyword evidence="4 7" id="KW-0540">Nuclease</keyword>
<evidence type="ECO:0000259" key="9">
    <source>
        <dbReference type="Pfam" id="PF12320"/>
    </source>
</evidence>
<dbReference type="GO" id="GO:0006260">
    <property type="term" value="P:DNA replication"/>
    <property type="evidence" value="ECO:0007669"/>
    <property type="project" value="UniProtKB-KW"/>
</dbReference>
<dbReference type="EMBL" id="JAPNOA010000026">
    <property type="protein sequence ID" value="MCY0965425.1"/>
    <property type="molecule type" value="Genomic_DNA"/>
</dbReference>
<keyword evidence="7" id="KW-0255">Endonuclease</keyword>
<dbReference type="Pfam" id="PF00149">
    <property type="entry name" value="Metallophos"/>
    <property type="match status" value="1"/>
</dbReference>
<name>A0A9X3EEV1_9GAMM</name>
<evidence type="ECO:0000256" key="6">
    <source>
        <dbReference type="ARBA" id="ARBA00022839"/>
    </source>
</evidence>
<keyword evidence="7" id="KW-0235">DNA replication</keyword>
<evidence type="ECO:0000256" key="4">
    <source>
        <dbReference type="ARBA" id="ARBA00022722"/>
    </source>
</evidence>
<evidence type="ECO:0000313" key="11">
    <source>
        <dbReference type="Proteomes" id="UP001150830"/>
    </source>
</evidence>
<comment type="function">
    <text evidence="7">SbcCD cleaves DNA hairpin structures. These structures can inhibit DNA replication and are intermediates in certain DNA recombination reactions. The complex acts as a 3'-&gt;5' double strand exonuclease that can open hairpins. It also has a 5' single-strand endonuclease activity.</text>
</comment>
<evidence type="ECO:0000256" key="3">
    <source>
        <dbReference type="ARBA" id="ARBA00013365"/>
    </source>
</evidence>
<dbReference type="PANTHER" id="PTHR30337">
    <property type="entry name" value="COMPONENT OF ATP-DEPENDENT DSDNA EXONUCLEASE"/>
    <property type="match status" value="1"/>
</dbReference>
<dbReference type="InterPro" id="IPR041796">
    <property type="entry name" value="Mre11_N"/>
</dbReference>
<evidence type="ECO:0000313" key="10">
    <source>
        <dbReference type="EMBL" id="MCY0965425.1"/>
    </source>
</evidence>
<dbReference type="PANTHER" id="PTHR30337:SF0">
    <property type="entry name" value="NUCLEASE SBCCD SUBUNIT D"/>
    <property type="match status" value="1"/>
</dbReference>
<feature type="domain" description="Calcineurin-like phosphoesterase" evidence="8">
    <location>
        <begin position="1"/>
        <end position="102"/>
    </location>
</feature>
<dbReference type="GO" id="GO:0006310">
    <property type="term" value="P:DNA recombination"/>
    <property type="evidence" value="ECO:0007669"/>
    <property type="project" value="UniProtKB-KW"/>
</dbReference>
<dbReference type="Pfam" id="PF12320">
    <property type="entry name" value="SbcD_C"/>
    <property type="match status" value="1"/>
</dbReference>
<dbReference type="NCBIfam" id="TIGR00619">
    <property type="entry name" value="sbcd"/>
    <property type="match status" value="1"/>
</dbReference>
<dbReference type="CDD" id="cd00840">
    <property type="entry name" value="MPP_Mre11_N"/>
    <property type="match status" value="1"/>
</dbReference>
<dbReference type="InterPro" id="IPR029052">
    <property type="entry name" value="Metallo-depent_PP-like"/>
</dbReference>
<keyword evidence="5 7" id="KW-0378">Hydrolase</keyword>
<evidence type="ECO:0000259" key="8">
    <source>
        <dbReference type="Pfam" id="PF00149"/>
    </source>
</evidence>
<gene>
    <name evidence="7" type="primary">sbcD</name>
    <name evidence="10" type="ORF">OUO13_09520</name>
</gene>
<dbReference type="InterPro" id="IPR004593">
    <property type="entry name" value="SbcD"/>
</dbReference>
<keyword evidence="11" id="KW-1185">Reference proteome</keyword>
<evidence type="ECO:0000256" key="7">
    <source>
        <dbReference type="RuleBase" id="RU363069"/>
    </source>
</evidence>
<organism evidence="10 11">
    <name type="scientific">Parathalassolituus penaei</name>
    <dbReference type="NCBI Taxonomy" id="2997323"/>
    <lineage>
        <taxon>Bacteria</taxon>
        <taxon>Pseudomonadati</taxon>
        <taxon>Pseudomonadota</taxon>
        <taxon>Gammaproteobacteria</taxon>
        <taxon>Oceanospirillales</taxon>
        <taxon>Oceanospirillaceae</taxon>
        <taxon>Parathalassolituus</taxon>
    </lineage>
</organism>
<dbReference type="AlphaFoldDB" id="A0A9X3EEV1"/>
<evidence type="ECO:0000256" key="1">
    <source>
        <dbReference type="ARBA" id="ARBA00010555"/>
    </source>
</evidence>
<keyword evidence="6 7" id="KW-0269">Exonuclease</keyword>
<dbReference type="Proteomes" id="UP001150830">
    <property type="component" value="Unassembled WGS sequence"/>
</dbReference>
<dbReference type="GO" id="GO:0008408">
    <property type="term" value="F:3'-5' exonuclease activity"/>
    <property type="evidence" value="ECO:0007669"/>
    <property type="project" value="InterPro"/>
</dbReference>
<proteinExistence type="inferred from homology"/>
<keyword evidence="7" id="KW-0233">DNA recombination</keyword>
<reference evidence="10" key="1">
    <citation type="submission" date="2022-11" db="EMBL/GenBank/DDBJ databases">
        <title>Parathalassolutuus dongxingensis gen. nov., sp. nov., a novel member of family Oceanospirillaceae isolated from a coastal shrimp pond in Guangxi, China.</title>
        <authorList>
            <person name="Chen H."/>
        </authorList>
    </citation>
    <scope>NUCLEOTIDE SEQUENCE</scope>
    <source>
        <strain evidence="10">G-43</strain>
    </source>
</reference>
<protein>
    <recommendedName>
        <fullName evidence="3 7">Nuclease SbcCD subunit D</fullName>
    </recommendedName>
</protein>
<sequence>MRVLHTSDWHLGRVLYGRKRHDEFEAFLKWLLATLAAEQVDVLVVAGDVFDTSAPGNRAQELYYRFLCDVAATGCRYVVILAGNHDSPSFLQAPQALLRALDIHVVGAVSDDLADELLILRNAEGQAELLVCAVPYLRDRDIRLAEAGERTDAKDRKLQDGIREHYARIGELAEALKGEIGPVPVLATGHLFAAGGQTVDGDGVRELYVGSLAHVSASVFPPVFDYVALGHLHVPQKVAGCEHIRYSGSPLPMGFAEAAQQKQVCLVDMMMDGAHCQLVIRSLPVPVFRSLESVRGDMDTVLARLQALRLQNKPLWLEVICDTDGLASDVRQALESAVEGTQLDILRVRHNRLVQAVLQQGEVDESLDDLTEQQVFDRCLDAHEIEGERRDDLLALYHQVVQDMGDQVREASEEALS</sequence>
<dbReference type="InterPro" id="IPR050535">
    <property type="entry name" value="DNA_Repair-Maintenance_Comp"/>
</dbReference>
<dbReference type="InterPro" id="IPR004843">
    <property type="entry name" value="Calcineurin-like_PHP"/>
</dbReference>
<accession>A0A9X3EEV1</accession>
<feature type="domain" description="Nuclease SbcCD subunit D C-terminal" evidence="9">
    <location>
        <begin position="287"/>
        <end position="383"/>
    </location>
</feature>
<comment type="subunit">
    <text evidence="2 7">Heterodimer of SbcC and SbcD.</text>
</comment>
<dbReference type="Gene3D" id="3.30.160.720">
    <property type="match status" value="1"/>
</dbReference>
<comment type="similarity">
    <text evidence="1 7">Belongs to the SbcD family.</text>
</comment>